<name>A0A0C3BFS0_SERVB</name>
<evidence type="ECO:0000256" key="5">
    <source>
        <dbReference type="SAM" id="Phobius"/>
    </source>
</evidence>
<keyword evidence="8" id="KW-1185">Reference proteome</keyword>
<keyword evidence="1" id="KW-0677">Repeat</keyword>
<dbReference type="Pfam" id="PF02985">
    <property type="entry name" value="HEAT"/>
    <property type="match status" value="1"/>
</dbReference>
<reference evidence="7 8" key="1">
    <citation type="submission" date="2014-04" db="EMBL/GenBank/DDBJ databases">
        <authorList>
            <consortium name="DOE Joint Genome Institute"/>
            <person name="Kuo A."/>
            <person name="Zuccaro A."/>
            <person name="Kohler A."/>
            <person name="Nagy L.G."/>
            <person name="Floudas D."/>
            <person name="Copeland A."/>
            <person name="Barry K.W."/>
            <person name="Cichocki N."/>
            <person name="Veneault-Fourrey C."/>
            <person name="LaButti K."/>
            <person name="Lindquist E.A."/>
            <person name="Lipzen A."/>
            <person name="Lundell T."/>
            <person name="Morin E."/>
            <person name="Murat C."/>
            <person name="Sun H."/>
            <person name="Tunlid A."/>
            <person name="Henrissat B."/>
            <person name="Grigoriev I.V."/>
            <person name="Hibbett D.S."/>
            <person name="Martin F."/>
            <person name="Nordberg H.P."/>
            <person name="Cantor M.N."/>
            <person name="Hua S.X."/>
        </authorList>
    </citation>
    <scope>NUCLEOTIDE SEQUENCE [LARGE SCALE GENOMIC DNA]</scope>
    <source>
        <strain evidence="7 8">MAFF 305830</strain>
    </source>
</reference>
<feature type="repeat" description="HEAT" evidence="2">
    <location>
        <begin position="591"/>
        <end position="629"/>
    </location>
</feature>
<evidence type="ECO:0000256" key="2">
    <source>
        <dbReference type="PROSITE-ProRule" id="PRU00103"/>
    </source>
</evidence>
<dbReference type="PANTHER" id="PTHR10648">
    <property type="entry name" value="SERINE/THREONINE-PROTEIN PHOSPHATASE PP2A 65 KDA REGULATORY SUBUNIT"/>
    <property type="match status" value="1"/>
</dbReference>
<dbReference type="GO" id="GO:0019888">
    <property type="term" value="F:protein phosphatase regulator activity"/>
    <property type="evidence" value="ECO:0007669"/>
    <property type="project" value="TreeGrafter"/>
</dbReference>
<dbReference type="Gene3D" id="1.25.10.10">
    <property type="entry name" value="Leucine-rich Repeat Variant"/>
    <property type="match status" value="4"/>
</dbReference>
<dbReference type="SMART" id="SM00185">
    <property type="entry name" value="ARM"/>
    <property type="match status" value="7"/>
</dbReference>
<dbReference type="InterPro" id="IPR021133">
    <property type="entry name" value="HEAT_type_2"/>
</dbReference>
<dbReference type="GO" id="GO:0005634">
    <property type="term" value="C:nucleus"/>
    <property type="evidence" value="ECO:0007669"/>
    <property type="project" value="TreeGrafter"/>
</dbReference>
<dbReference type="InterPro" id="IPR016024">
    <property type="entry name" value="ARM-type_fold"/>
</dbReference>
<evidence type="ECO:0000259" key="6">
    <source>
        <dbReference type="SMART" id="SM01349"/>
    </source>
</evidence>
<dbReference type="PANTHER" id="PTHR10648:SF4">
    <property type="entry name" value="PROTEIN PHOSPHATASE 2 (FORMERLY 2A), REGULATORY SUBUNIT A, BETA ISOFORM-RELATED"/>
    <property type="match status" value="1"/>
</dbReference>
<dbReference type="AlphaFoldDB" id="A0A0C3BFS0"/>
<dbReference type="PROSITE" id="PS50077">
    <property type="entry name" value="HEAT_REPEAT"/>
    <property type="match status" value="4"/>
</dbReference>
<evidence type="ECO:0000256" key="3">
    <source>
        <dbReference type="PROSITE-ProRule" id="PRU00259"/>
    </source>
</evidence>
<feature type="compositionally biased region" description="Basic and acidic residues" evidence="4">
    <location>
        <begin position="1"/>
        <end position="10"/>
    </location>
</feature>
<evidence type="ECO:0000256" key="1">
    <source>
        <dbReference type="ARBA" id="ARBA00022737"/>
    </source>
</evidence>
<feature type="transmembrane region" description="Helical" evidence="5">
    <location>
        <begin position="235"/>
        <end position="265"/>
    </location>
</feature>
<feature type="transmembrane region" description="Helical" evidence="5">
    <location>
        <begin position="211"/>
        <end position="229"/>
    </location>
</feature>
<evidence type="ECO:0000313" key="7">
    <source>
        <dbReference type="EMBL" id="KIM31029.1"/>
    </source>
</evidence>
<dbReference type="SUPFAM" id="SSF48371">
    <property type="entry name" value="ARM repeat"/>
    <property type="match status" value="2"/>
</dbReference>
<dbReference type="Pfam" id="PF01602">
    <property type="entry name" value="Adaptin_N"/>
    <property type="match status" value="1"/>
</dbReference>
<feature type="repeat" description="HEAT" evidence="2">
    <location>
        <begin position="790"/>
        <end position="827"/>
    </location>
</feature>
<dbReference type="SMART" id="SM01349">
    <property type="entry name" value="TOG"/>
    <property type="match status" value="2"/>
</dbReference>
<dbReference type="InterPro" id="IPR002553">
    <property type="entry name" value="Clathrin/coatomer_adapt-like_N"/>
</dbReference>
<dbReference type="Pfam" id="PF20153">
    <property type="entry name" value="DUF6535"/>
    <property type="match status" value="1"/>
</dbReference>
<keyword evidence="5" id="KW-1133">Transmembrane helix</keyword>
<dbReference type="Pfam" id="PF13646">
    <property type="entry name" value="HEAT_2"/>
    <property type="match status" value="1"/>
</dbReference>
<feature type="repeat" description="HEAT" evidence="2">
    <location>
        <begin position="630"/>
        <end position="658"/>
    </location>
</feature>
<dbReference type="GO" id="GO:0016192">
    <property type="term" value="P:vesicle-mediated transport"/>
    <property type="evidence" value="ECO:0007669"/>
    <property type="project" value="InterPro"/>
</dbReference>
<dbReference type="HOGENOM" id="CLU_264447_0_0_1"/>
<dbReference type="GO" id="GO:0005829">
    <property type="term" value="C:cytosol"/>
    <property type="evidence" value="ECO:0007669"/>
    <property type="project" value="TreeGrafter"/>
</dbReference>
<dbReference type="EMBL" id="KN824283">
    <property type="protein sequence ID" value="KIM31029.1"/>
    <property type="molecule type" value="Genomic_DNA"/>
</dbReference>
<dbReference type="InterPro" id="IPR000225">
    <property type="entry name" value="Armadillo"/>
</dbReference>
<dbReference type="GO" id="GO:0000159">
    <property type="term" value="C:protein phosphatase type 2A complex"/>
    <property type="evidence" value="ECO:0007669"/>
    <property type="project" value="TreeGrafter"/>
</dbReference>
<feature type="domain" description="TOG" evidence="6">
    <location>
        <begin position="616"/>
        <end position="846"/>
    </location>
</feature>
<protein>
    <recommendedName>
        <fullName evidence="6">TOG domain-containing protein</fullName>
    </recommendedName>
</protein>
<feature type="repeat" description="HEAT" evidence="2">
    <location>
        <begin position="513"/>
        <end position="539"/>
    </location>
</feature>
<feature type="repeat" description="ARM" evidence="3">
    <location>
        <begin position="551"/>
        <end position="581"/>
    </location>
</feature>
<sequence length="1133" mass="124376">MSTTTEKEEGPTSTEQDVQSKPPDLLAKNVHGSYPPIGAIAEEERIPGMTREYSAWDVYNNEARKVDIEFVKDWKDSLNSLLLFAAIFAAVLTAFVIESKKLLEQDQTEVLVDMTIAYFNNRGNLSNIAFSRPDFEPTFTAISINCLLFASLGASLLSALVSVVALQWVGDYDAAITRGGSSPEERAKRRQFRYAGVVNWKMGEIIATLPLLLYASVALFWAGASQWMWSLHHTVGYVVASGIAVSALVYILTTMCAAIFVSAPFRTPLSRGIYWISKPAFFSARELMSTIPIGGIGSWLAPISAFFRSSGESFANSGFVKWIKDHLIPRDTASQREERVANEEKSLREQTLSWLAQQLPISVDSHRRLLLLVGDLAEHASKNDLSRQFFDGPWWWILDFLGWHYLRKIIDGTLSEDDKEEVRLLVKCSQIPQIKEKILAVDKPKPESSSTSYGTWYDSSLSNRNGALLLTGDVPLLPNEGSKSGYPELRAAFASGIGNLAEHDEFHTEIRKKIPSLIELLKDPDPNVRLTVTGTLSKLGGKSGLVDDIQATIPSLLHLLKDQDSDISSAAALALGRLATHGKLGNTIRSTMPLLLELFNDASSHVRSSATLAIGELGEQVELHDAVSEAIPLVVNMLKDGDQDVRLAAASAFEKLAKQKELGDKICESVQLLINMFEELSPFIRSTAVSATGRLAQNANLHTALRDTISPLIELVKDQYADVRSAAASTLSQYAKYEDLRSPLNTNIESQINLVKKLDSDVPDSRADAIIVVFVKLAEHTELHDTLRIAIPLLIELLKDRKSHVRSTTERILRKLAEQAGLRDSIHVVVSTIVKFCKDNDPHIRYCGAAALGELGIQAEFCNEVRPQITVLIGLLKDPDPEVRSGASCALEILMEQADLHDTLSVTIPSLIGLLSHLVPYIRSSAAATIGKLATCIRIATRICIMPLIHLSNDLDTDVHSAIRMALGMFARHGDDQDRTIATIPFIIDLVKHEDNNVRSTAASTIVSAAGQVEYRRAIGAVIPFIAGCLKDPNWDVQFAAISLLGKLGEQAEFVDAIRTVIPSIAECLEDADLKFRSASVSTLQNFAKQTELVDIVRAVIPAITKTLTKEEYCIALSLFSCMIHPPSTSSNV</sequence>
<dbReference type="InterPro" id="IPR011989">
    <property type="entry name" value="ARM-like"/>
</dbReference>
<keyword evidence="5" id="KW-0472">Membrane</keyword>
<accession>A0A0C3BFS0</accession>
<dbReference type="InterPro" id="IPR051023">
    <property type="entry name" value="PP2A_Regulatory_Subunit_A"/>
</dbReference>
<reference evidence="8" key="2">
    <citation type="submission" date="2015-01" db="EMBL/GenBank/DDBJ databases">
        <title>Evolutionary Origins and Diversification of the Mycorrhizal Mutualists.</title>
        <authorList>
            <consortium name="DOE Joint Genome Institute"/>
            <consortium name="Mycorrhizal Genomics Consortium"/>
            <person name="Kohler A."/>
            <person name="Kuo A."/>
            <person name="Nagy L.G."/>
            <person name="Floudas D."/>
            <person name="Copeland A."/>
            <person name="Barry K.W."/>
            <person name="Cichocki N."/>
            <person name="Veneault-Fourrey C."/>
            <person name="LaButti K."/>
            <person name="Lindquist E.A."/>
            <person name="Lipzen A."/>
            <person name="Lundell T."/>
            <person name="Morin E."/>
            <person name="Murat C."/>
            <person name="Riley R."/>
            <person name="Ohm R."/>
            <person name="Sun H."/>
            <person name="Tunlid A."/>
            <person name="Henrissat B."/>
            <person name="Grigoriev I.V."/>
            <person name="Hibbett D.S."/>
            <person name="Martin F."/>
        </authorList>
    </citation>
    <scope>NUCLEOTIDE SEQUENCE [LARGE SCALE GENOMIC DNA]</scope>
    <source>
        <strain evidence="8">MAFF 305830</strain>
    </source>
</reference>
<feature type="transmembrane region" description="Helical" evidence="5">
    <location>
        <begin position="78"/>
        <end position="97"/>
    </location>
</feature>
<keyword evidence="5" id="KW-0812">Transmembrane</keyword>
<dbReference type="OrthoDB" id="3136213at2759"/>
<dbReference type="GO" id="GO:0030117">
    <property type="term" value="C:membrane coat"/>
    <property type="evidence" value="ECO:0007669"/>
    <property type="project" value="InterPro"/>
</dbReference>
<dbReference type="InterPro" id="IPR045338">
    <property type="entry name" value="DUF6535"/>
</dbReference>
<dbReference type="InterPro" id="IPR034085">
    <property type="entry name" value="TOG"/>
</dbReference>
<evidence type="ECO:0000256" key="4">
    <source>
        <dbReference type="SAM" id="MobiDB-lite"/>
    </source>
</evidence>
<feature type="domain" description="TOG" evidence="6">
    <location>
        <begin position="860"/>
        <end position="1081"/>
    </location>
</feature>
<dbReference type="Proteomes" id="UP000054097">
    <property type="component" value="Unassembled WGS sequence"/>
</dbReference>
<gene>
    <name evidence="7" type="ORF">M408DRAFT_274471</name>
</gene>
<dbReference type="PROSITE" id="PS50176">
    <property type="entry name" value="ARM_REPEAT"/>
    <property type="match status" value="1"/>
</dbReference>
<dbReference type="InterPro" id="IPR000357">
    <property type="entry name" value="HEAT"/>
</dbReference>
<feature type="transmembrane region" description="Helical" evidence="5">
    <location>
        <begin position="286"/>
        <end position="307"/>
    </location>
</feature>
<proteinExistence type="predicted"/>
<feature type="region of interest" description="Disordered" evidence="4">
    <location>
        <begin position="1"/>
        <end position="32"/>
    </location>
</feature>
<dbReference type="GO" id="GO:0006886">
    <property type="term" value="P:intracellular protein transport"/>
    <property type="evidence" value="ECO:0007669"/>
    <property type="project" value="InterPro"/>
</dbReference>
<dbReference type="STRING" id="933852.A0A0C3BFS0"/>
<organism evidence="7 8">
    <name type="scientific">Serendipita vermifera MAFF 305830</name>
    <dbReference type="NCBI Taxonomy" id="933852"/>
    <lineage>
        <taxon>Eukaryota</taxon>
        <taxon>Fungi</taxon>
        <taxon>Dikarya</taxon>
        <taxon>Basidiomycota</taxon>
        <taxon>Agaricomycotina</taxon>
        <taxon>Agaricomycetes</taxon>
        <taxon>Sebacinales</taxon>
        <taxon>Serendipitaceae</taxon>
        <taxon>Serendipita</taxon>
    </lineage>
</organism>
<evidence type="ECO:0000313" key="8">
    <source>
        <dbReference type="Proteomes" id="UP000054097"/>
    </source>
</evidence>
<feature type="transmembrane region" description="Helical" evidence="5">
    <location>
        <begin position="142"/>
        <end position="169"/>
    </location>
</feature>